<proteinExistence type="inferred from homology"/>
<evidence type="ECO:0000256" key="2">
    <source>
        <dbReference type="ARBA" id="ARBA00022729"/>
    </source>
</evidence>
<reference evidence="8 9" key="1">
    <citation type="journal article" date="2019" name="Sci. Rep.">
        <title>A high-quality genome of Eragrostis curvula grass provides insights into Poaceae evolution and supports new strategies to enhance forage quality.</title>
        <authorList>
            <person name="Carballo J."/>
            <person name="Santos B.A.C.M."/>
            <person name="Zappacosta D."/>
            <person name="Garbus I."/>
            <person name="Selva J.P."/>
            <person name="Gallo C.A."/>
            <person name="Diaz A."/>
            <person name="Albertini E."/>
            <person name="Caccamo M."/>
            <person name="Echenique V."/>
        </authorList>
    </citation>
    <scope>NUCLEOTIDE SEQUENCE [LARGE SCALE GENOMIC DNA]</scope>
    <source>
        <strain evidence="9">cv. Victoria</strain>
        <tissue evidence="8">Leaf</tissue>
    </source>
</reference>
<evidence type="ECO:0000256" key="6">
    <source>
        <dbReference type="SAM" id="SignalP"/>
    </source>
</evidence>
<feature type="non-terminal residue" evidence="8">
    <location>
        <position position="1"/>
    </location>
</feature>
<dbReference type="Proteomes" id="UP000324897">
    <property type="component" value="Chromosome 4"/>
</dbReference>
<evidence type="ECO:0000313" key="9">
    <source>
        <dbReference type="Proteomes" id="UP000324897"/>
    </source>
</evidence>
<evidence type="ECO:0000256" key="3">
    <source>
        <dbReference type="ARBA" id="ARBA00023157"/>
    </source>
</evidence>
<dbReference type="PANTHER" id="PTHR33044">
    <property type="entry name" value="BIFUNCTIONAL INHIBITOR/LIPID-TRANSFER PROTEIN/SEED STORAGE 2S ALBUMIN SUPERFAMILY PROTEIN-RELATED"/>
    <property type="match status" value="1"/>
</dbReference>
<feature type="domain" description="Bifunctional inhibitor/plant lipid transfer protein/seed storage helical" evidence="7">
    <location>
        <begin position="22"/>
        <end position="116"/>
    </location>
</feature>
<evidence type="ECO:0000256" key="5">
    <source>
        <dbReference type="SAM" id="MobiDB-lite"/>
    </source>
</evidence>
<dbReference type="OrthoDB" id="1914452at2759"/>
<sequence length="200" mass="19903">MKMRLETTVKLLAALAVATMAALVSPASGQAPPVAASCTTSLLTSFTPCFNFLTNSTNGAAPTADCCRSLAALMSASTGCACLILTGNVPLGVPVNRTLAVSLPKACNSMSVPLQCRDTSTQVPAPGPVPVAPGSSLPPLSPATPATPEPESPVDPTAPSPMSQGQTRPAVLPNSAWRASSHVSATAAFVVLLAAGAVLA</sequence>
<gene>
    <name evidence="8" type="ORF">EJB05_15236</name>
</gene>
<accession>A0A5J9W1A5</accession>
<evidence type="ECO:0000256" key="4">
    <source>
        <dbReference type="ARBA" id="ARBA00023180"/>
    </source>
</evidence>
<organism evidence="8 9">
    <name type="scientific">Eragrostis curvula</name>
    <name type="common">weeping love grass</name>
    <dbReference type="NCBI Taxonomy" id="38414"/>
    <lineage>
        <taxon>Eukaryota</taxon>
        <taxon>Viridiplantae</taxon>
        <taxon>Streptophyta</taxon>
        <taxon>Embryophyta</taxon>
        <taxon>Tracheophyta</taxon>
        <taxon>Spermatophyta</taxon>
        <taxon>Magnoliopsida</taxon>
        <taxon>Liliopsida</taxon>
        <taxon>Poales</taxon>
        <taxon>Poaceae</taxon>
        <taxon>PACMAD clade</taxon>
        <taxon>Chloridoideae</taxon>
        <taxon>Eragrostideae</taxon>
        <taxon>Eragrostidinae</taxon>
        <taxon>Eragrostis</taxon>
    </lineage>
</organism>
<keyword evidence="3" id="KW-1015">Disulfide bond</keyword>
<feature type="compositionally biased region" description="Pro residues" evidence="5">
    <location>
        <begin position="139"/>
        <end position="159"/>
    </location>
</feature>
<keyword evidence="4" id="KW-0325">Glycoprotein</keyword>
<dbReference type="EMBL" id="RWGY01000007">
    <property type="protein sequence ID" value="TVU41693.1"/>
    <property type="molecule type" value="Genomic_DNA"/>
</dbReference>
<dbReference type="InterPro" id="IPR036312">
    <property type="entry name" value="Bifun_inhib/LTP/seed_sf"/>
</dbReference>
<keyword evidence="9" id="KW-1185">Reference proteome</keyword>
<dbReference type="InterPro" id="IPR043325">
    <property type="entry name" value="LTSS"/>
</dbReference>
<protein>
    <recommendedName>
        <fullName evidence="7">Bifunctional inhibitor/plant lipid transfer protein/seed storage helical domain-containing protein</fullName>
    </recommendedName>
</protein>
<dbReference type="AlphaFoldDB" id="A0A5J9W1A5"/>
<comment type="similarity">
    <text evidence="1">Belongs to the plant LTP family.</text>
</comment>
<feature type="chain" id="PRO_5023886424" description="Bifunctional inhibitor/plant lipid transfer protein/seed storage helical domain-containing protein" evidence="6">
    <location>
        <begin position="30"/>
        <end position="200"/>
    </location>
</feature>
<name>A0A5J9W1A5_9POAL</name>
<feature type="region of interest" description="Disordered" evidence="5">
    <location>
        <begin position="118"/>
        <end position="173"/>
    </location>
</feature>
<dbReference type="InterPro" id="IPR016140">
    <property type="entry name" value="Bifunc_inhib/LTP/seed_store"/>
</dbReference>
<dbReference type="SUPFAM" id="SSF47699">
    <property type="entry name" value="Bifunctional inhibitor/lipid-transfer protein/seed storage 2S albumin"/>
    <property type="match status" value="1"/>
</dbReference>
<dbReference type="CDD" id="cd00010">
    <property type="entry name" value="AAI_LTSS"/>
    <property type="match status" value="1"/>
</dbReference>
<comment type="caution">
    <text evidence="8">The sequence shown here is derived from an EMBL/GenBank/DDBJ whole genome shotgun (WGS) entry which is preliminary data.</text>
</comment>
<feature type="signal peptide" evidence="6">
    <location>
        <begin position="1"/>
        <end position="29"/>
    </location>
</feature>
<dbReference type="Gene3D" id="1.10.110.10">
    <property type="entry name" value="Plant lipid-transfer and hydrophobic proteins"/>
    <property type="match status" value="1"/>
</dbReference>
<evidence type="ECO:0000259" key="7">
    <source>
        <dbReference type="Pfam" id="PF14368"/>
    </source>
</evidence>
<dbReference type="Gramene" id="TVU41693">
    <property type="protein sequence ID" value="TVU41693"/>
    <property type="gene ID" value="EJB05_15236"/>
</dbReference>
<evidence type="ECO:0000256" key="1">
    <source>
        <dbReference type="ARBA" id="ARBA00009748"/>
    </source>
</evidence>
<keyword evidence="2 6" id="KW-0732">Signal</keyword>
<evidence type="ECO:0000313" key="8">
    <source>
        <dbReference type="EMBL" id="TVU41693.1"/>
    </source>
</evidence>
<dbReference type="Pfam" id="PF14368">
    <property type="entry name" value="LTP_2"/>
    <property type="match status" value="1"/>
</dbReference>